<dbReference type="PROSITE" id="PS50104">
    <property type="entry name" value="TIR"/>
    <property type="match status" value="2"/>
</dbReference>
<proteinExistence type="predicted"/>
<dbReference type="PANTHER" id="PTHR11017">
    <property type="entry name" value="LEUCINE-RICH REPEAT-CONTAINING PROTEIN"/>
    <property type="match status" value="1"/>
</dbReference>
<feature type="domain" description="TIR" evidence="5">
    <location>
        <begin position="18"/>
        <end position="178"/>
    </location>
</feature>
<evidence type="ECO:0000259" key="5">
    <source>
        <dbReference type="PROSITE" id="PS50104"/>
    </source>
</evidence>
<dbReference type="InterPro" id="IPR027417">
    <property type="entry name" value="P-loop_NTPase"/>
</dbReference>
<dbReference type="GO" id="GO:0006952">
    <property type="term" value="P:defense response"/>
    <property type="evidence" value="ECO:0007669"/>
    <property type="project" value="UniProtKB-KW"/>
</dbReference>
<dbReference type="FunFam" id="3.40.50.10140:FF:000007">
    <property type="entry name" value="Disease resistance protein (TIR-NBS-LRR class)"/>
    <property type="match status" value="1"/>
</dbReference>
<feature type="domain" description="TIR" evidence="5">
    <location>
        <begin position="512"/>
        <end position="679"/>
    </location>
</feature>
<dbReference type="Pfam" id="PF00931">
    <property type="entry name" value="NB-ARC"/>
    <property type="match status" value="2"/>
</dbReference>
<evidence type="ECO:0000256" key="4">
    <source>
        <dbReference type="ARBA" id="ARBA00023027"/>
    </source>
</evidence>
<dbReference type="Gene3D" id="3.40.50.10140">
    <property type="entry name" value="Toll/interleukin-1 receptor homology (TIR) domain"/>
    <property type="match status" value="2"/>
</dbReference>
<dbReference type="InterPro" id="IPR002182">
    <property type="entry name" value="NB-ARC"/>
</dbReference>
<dbReference type="PANTHER" id="PTHR11017:SF271">
    <property type="entry name" value="DISEASE RESISTANCE PROTEIN (TIR-NBS-LRR CLASS) FAMILY"/>
    <property type="match status" value="1"/>
</dbReference>
<dbReference type="InterPro" id="IPR003593">
    <property type="entry name" value="AAA+_ATPase"/>
</dbReference>
<sequence length="1557" mass="176345">MASSGSSSISNNDINPSCIYDVFLSFCDKDTSESLASYLYTALTVAGIVVYKDEDKLLNHDQMITSSVLHAIAGSRLSIIVFSKLYAVSTCCRQELEKIMECRRTTCQIVVPVFYDADPSGVFHQEDLLGEASKYLKQRILKKDKLIHEVCNISGFAVHSRNESEDIMKIVDHVTNLLDRTDLFVADHPVGVKSRVQDIIQLLNSQESKSPLLLGVWGMGGIGKTTIAKAAYNKIHHDFEAKSFLPNVREVWEQDNGVVSLQQQLLSDIYKTTKIKIDTVESGKMILQERLRHKRIFLVLDDVNKLDQLNALCGSHGWFGEGSRIIITTRDDDLLGRLKVHYVYRMKEMDSNESLELFSWHAFKQPIPIEGFGELSTDVVKYSRGLPLALQVIGSFLLTRRRKKVWKRVLEKLTKPDDKIQEVLKLIFDNLSDNIKETFLDIACLNLSGMSLDDLLQIFQKDVHFTELGMEELVINGLVNLDSEKRIGMHDLVQLFGREIRQEKSTGMAAGGIYDVFLSFRGDDTHAKFISHLYTALENAGIYVFRGDDEIQRGDQVSVSLLQAIGQSRISIIVLSRNYANSRWCMLELENIMGNSRTQGMVVVPVFYKIDPTEVRNQSGRFGEDFESLLLRMSVDTHKFSNWRRALAEVRGTTGVVIINSRNESEDIRKIVDHVTNLPDRTDLFVADHPVGVDSRVQDVIQLLNNQESKDPLLLGIWGMGGIGKTTIAKAAYNKIRHDFEAKSFLLNVREVWEQDNGVVSLQQRLLSDIYKTTKIKIETVESGKMILQERLRHKRIFLVLDDVNKVDQLNALCGSHEWFGEGSRIMITTRDDDLLSRLKVDYVYRMKEMDGNESLELFSWHAFKQPIPIEGFGDLSTDVVMYSGGLPIALQVIGSFLLTRRRKKEWKSVLEKLKLIPNDEVLEKLKISFDGLSDDDVKEIFLDIAFFFIGMDQEEVTTILEGCGHFADIGISLLVQKSLVTVDRKNKIGMHDLLRDMGREIVRKKSIEISKEPSRLWRYEDVDSVLSKATRALDVKGLTLKMSRMDSRTYMETKDFEKINKLKFLQLAGVQLEGNYKYLSRDIRWLCWHGFPLKYTPEEFHQEHLVAVDLKYSHLEQVWKKSQLLKELKFLNLSHSHNLKQTPDFSYLPNLEKLILKDCPNLSSVSPNIGNLKKILLINLKDCTGLCELPRSIYKLKSVKTLIVSGCTKIDKLEEDIEQMTSLTILVADKTSVTRVPFAVVRSKSIGFISLCGFEGFARNVFPSIIQSWMSPTNGILPLVQTFAGTSSLEFFDEQDNSFYGLPSFHKDLPNLQRLWFKCKSEAQLNQTLASILDNLHTKSCEELEAMQNTAQSSKFVTSASTHCCSQVPSSSSQNSLTSLFIQIGMNCRVTNTLKENIFQKMPPNGSGLLPGDNYPDWLAFNDNGSSVTFEVPKVDGRSLKTIMCTVYSSSPGDITSEGLKVLLVINCTKNTIQLHKSDALLASFDEEEWQKVVSNTEPGDIVNVTVVFENKFIVKKTTVYLVYDEPNDIKAKPCLESDGNVSNNGLNYALLVQII</sequence>
<dbReference type="SUPFAM" id="SSF52540">
    <property type="entry name" value="P-loop containing nucleoside triphosphate hydrolases"/>
    <property type="match status" value="2"/>
</dbReference>
<dbReference type="EnsemblPlants" id="KEH23576">
    <property type="protein sequence ID" value="KEH23576"/>
    <property type="gene ID" value="MTR_7g088950"/>
</dbReference>
<keyword evidence="8" id="KW-1185">Reference proteome</keyword>
<evidence type="ECO:0000256" key="2">
    <source>
        <dbReference type="ARBA" id="ARBA00022737"/>
    </source>
</evidence>
<dbReference type="InterPro" id="IPR058192">
    <property type="entry name" value="WHD_ROQ1-like"/>
</dbReference>
<dbReference type="SMART" id="SM00255">
    <property type="entry name" value="TIR"/>
    <property type="match status" value="2"/>
</dbReference>
<evidence type="ECO:0000256" key="3">
    <source>
        <dbReference type="ARBA" id="ARBA00022821"/>
    </source>
</evidence>
<name>A0A072U2C3_MEDTR</name>
<dbReference type="Gene3D" id="1.10.8.430">
    <property type="entry name" value="Helical domain of apoptotic protease-activating factors"/>
    <property type="match status" value="2"/>
</dbReference>
<dbReference type="Gene3D" id="3.80.10.10">
    <property type="entry name" value="Ribonuclease Inhibitor"/>
    <property type="match status" value="1"/>
</dbReference>
<keyword evidence="1" id="KW-0433">Leucine-rich repeat</keyword>
<dbReference type="Pfam" id="PF01582">
    <property type="entry name" value="TIR"/>
    <property type="match status" value="2"/>
</dbReference>
<evidence type="ECO:0000313" key="7">
    <source>
        <dbReference type="EnsemblPlants" id="KEH23576"/>
    </source>
</evidence>
<accession>A0A072U2C3</accession>
<dbReference type="InterPro" id="IPR035897">
    <property type="entry name" value="Toll_tir_struct_dom_sf"/>
</dbReference>
<dbReference type="OrthoDB" id="1421090at2759"/>
<dbReference type="Gene3D" id="3.40.50.300">
    <property type="entry name" value="P-loop containing nucleotide triphosphate hydrolases"/>
    <property type="match status" value="2"/>
</dbReference>
<evidence type="ECO:0000313" key="6">
    <source>
        <dbReference type="EMBL" id="KEH23576.1"/>
    </source>
</evidence>
<dbReference type="InterPro" id="IPR036390">
    <property type="entry name" value="WH_DNA-bd_sf"/>
</dbReference>
<gene>
    <name evidence="7" type="primary">11408937</name>
    <name evidence="6" type="ordered locus">MTR_7g088950</name>
</gene>
<reference evidence="6 8" key="2">
    <citation type="journal article" date="2014" name="BMC Genomics">
        <title>An improved genome release (version Mt4.0) for the model legume Medicago truncatula.</title>
        <authorList>
            <person name="Tang H."/>
            <person name="Krishnakumar V."/>
            <person name="Bidwell S."/>
            <person name="Rosen B."/>
            <person name="Chan A."/>
            <person name="Zhou S."/>
            <person name="Gentzbittel L."/>
            <person name="Childs K.L."/>
            <person name="Yandell M."/>
            <person name="Gundlach H."/>
            <person name="Mayer K.F."/>
            <person name="Schwartz D.C."/>
            <person name="Town C.D."/>
        </authorList>
    </citation>
    <scope>GENOME REANNOTATION</scope>
    <source>
        <strain evidence="6">A17</strain>
        <strain evidence="7 8">cv. Jemalong A17</strain>
    </source>
</reference>
<keyword evidence="4" id="KW-0520">NAD</keyword>
<dbReference type="InterPro" id="IPR044974">
    <property type="entry name" value="Disease_R_plants"/>
</dbReference>
<dbReference type="PRINTS" id="PR00364">
    <property type="entry name" value="DISEASERSIST"/>
</dbReference>
<dbReference type="EMBL" id="CM001223">
    <property type="protein sequence ID" value="KEH23576.1"/>
    <property type="molecule type" value="Genomic_DNA"/>
</dbReference>
<dbReference type="InterPro" id="IPR000157">
    <property type="entry name" value="TIR_dom"/>
</dbReference>
<dbReference type="SUPFAM" id="SSF52058">
    <property type="entry name" value="L domain-like"/>
    <property type="match status" value="1"/>
</dbReference>
<dbReference type="SUPFAM" id="SSF52200">
    <property type="entry name" value="Toll/Interleukin receptor TIR domain"/>
    <property type="match status" value="2"/>
</dbReference>
<dbReference type="InterPro" id="IPR032675">
    <property type="entry name" value="LRR_dom_sf"/>
</dbReference>
<dbReference type="Pfam" id="PF23282">
    <property type="entry name" value="WHD_ROQ1"/>
    <property type="match status" value="2"/>
</dbReference>
<keyword evidence="3" id="KW-0611">Plant defense</keyword>
<evidence type="ECO:0000256" key="1">
    <source>
        <dbReference type="ARBA" id="ARBA00022614"/>
    </source>
</evidence>
<dbReference type="SUPFAM" id="SSF46785">
    <property type="entry name" value="Winged helix' DNA-binding domain"/>
    <property type="match status" value="1"/>
</dbReference>
<dbReference type="InterPro" id="IPR042197">
    <property type="entry name" value="Apaf_helical"/>
</dbReference>
<reference evidence="7" key="3">
    <citation type="submission" date="2015-04" db="UniProtKB">
        <authorList>
            <consortium name="EnsemblPlants"/>
        </authorList>
    </citation>
    <scope>IDENTIFICATION</scope>
    <source>
        <strain evidence="7">cv. Jemalong A17</strain>
    </source>
</reference>
<dbReference type="SMART" id="SM00382">
    <property type="entry name" value="AAA"/>
    <property type="match status" value="2"/>
</dbReference>
<reference evidence="6 8" key="1">
    <citation type="journal article" date="2011" name="Nature">
        <title>The Medicago genome provides insight into the evolution of rhizobial symbioses.</title>
        <authorList>
            <person name="Young N.D."/>
            <person name="Debelle F."/>
            <person name="Oldroyd G.E."/>
            <person name="Geurts R."/>
            <person name="Cannon S.B."/>
            <person name="Udvardi M.K."/>
            <person name="Benedito V.A."/>
            <person name="Mayer K.F."/>
            <person name="Gouzy J."/>
            <person name="Schoof H."/>
            <person name="Van de Peer Y."/>
            <person name="Proost S."/>
            <person name="Cook D.R."/>
            <person name="Meyers B.C."/>
            <person name="Spannagl M."/>
            <person name="Cheung F."/>
            <person name="De Mita S."/>
            <person name="Krishnakumar V."/>
            <person name="Gundlach H."/>
            <person name="Zhou S."/>
            <person name="Mudge J."/>
            <person name="Bharti A.K."/>
            <person name="Murray J.D."/>
            <person name="Naoumkina M.A."/>
            <person name="Rosen B."/>
            <person name="Silverstein K.A."/>
            <person name="Tang H."/>
            <person name="Rombauts S."/>
            <person name="Zhao P.X."/>
            <person name="Zhou P."/>
            <person name="Barbe V."/>
            <person name="Bardou P."/>
            <person name="Bechner M."/>
            <person name="Bellec A."/>
            <person name="Berger A."/>
            <person name="Berges H."/>
            <person name="Bidwell S."/>
            <person name="Bisseling T."/>
            <person name="Choisne N."/>
            <person name="Couloux A."/>
            <person name="Denny R."/>
            <person name="Deshpande S."/>
            <person name="Dai X."/>
            <person name="Doyle J.J."/>
            <person name="Dudez A.M."/>
            <person name="Farmer A.D."/>
            <person name="Fouteau S."/>
            <person name="Franken C."/>
            <person name="Gibelin C."/>
            <person name="Gish J."/>
            <person name="Goldstein S."/>
            <person name="Gonzalez A.J."/>
            <person name="Green P.J."/>
            <person name="Hallab A."/>
            <person name="Hartog M."/>
            <person name="Hua A."/>
            <person name="Humphray S.J."/>
            <person name="Jeong D.H."/>
            <person name="Jing Y."/>
            <person name="Jocker A."/>
            <person name="Kenton S.M."/>
            <person name="Kim D.J."/>
            <person name="Klee K."/>
            <person name="Lai H."/>
            <person name="Lang C."/>
            <person name="Lin S."/>
            <person name="Macmil S.L."/>
            <person name="Magdelenat G."/>
            <person name="Matthews L."/>
            <person name="McCorrison J."/>
            <person name="Monaghan E.L."/>
            <person name="Mun J.H."/>
            <person name="Najar F.Z."/>
            <person name="Nicholson C."/>
            <person name="Noirot C."/>
            <person name="O'Bleness M."/>
            <person name="Paule C.R."/>
            <person name="Poulain J."/>
            <person name="Prion F."/>
            <person name="Qin B."/>
            <person name="Qu C."/>
            <person name="Retzel E.F."/>
            <person name="Riddle C."/>
            <person name="Sallet E."/>
            <person name="Samain S."/>
            <person name="Samson N."/>
            <person name="Sanders I."/>
            <person name="Saurat O."/>
            <person name="Scarpelli C."/>
            <person name="Schiex T."/>
            <person name="Segurens B."/>
            <person name="Severin A.J."/>
            <person name="Sherrier D.J."/>
            <person name="Shi R."/>
            <person name="Sims S."/>
            <person name="Singer S.R."/>
            <person name="Sinharoy S."/>
            <person name="Sterck L."/>
            <person name="Viollet A."/>
            <person name="Wang B.B."/>
            <person name="Wang K."/>
            <person name="Wang M."/>
            <person name="Wang X."/>
            <person name="Warfsmann J."/>
            <person name="Weissenbach J."/>
            <person name="White D.D."/>
            <person name="White J.D."/>
            <person name="Wiley G.B."/>
            <person name="Wincker P."/>
            <person name="Xing Y."/>
            <person name="Yang L."/>
            <person name="Yao Z."/>
            <person name="Ying F."/>
            <person name="Zhai J."/>
            <person name="Zhou L."/>
            <person name="Zuber A."/>
            <person name="Denarie J."/>
            <person name="Dixon R.A."/>
            <person name="May G.D."/>
            <person name="Schwartz D.C."/>
            <person name="Rogers J."/>
            <person name="Quetier F."/>
            <person name="Town C.D."/>
            <person name="Roe B.A."/>
        </authorList>
    </citation>
    <scope>NUCLEOTIDE SEQUENCE [LARGE SCALE GENOMIC DNA]</scope>
    <source>
        <strain evidence="6">A17</strain>
        <strain evidence="7 8">cv. Jemalong A17</strain>
    </source>
</reference>
<dbReference type="ExpressionAtlas" id="A0A072U2C3">
    <property type="expression patterns" value="differential"/>
</dbReference>
<protein>
    <submittedName>
        <fullName evidence="6">Disease resistance protein (TIR-NBS-LRR class)</fullName>
    </submittedName>
</protein>
<dbReference type="GO" id="GO:0007165">
    <property type="term" value="P:signal transduction"/>
    <property type="evidence" value="ECO:0007669"/>
    <property type="project" value="InterPro"/>
</dbReference>
<dbReference type="GO" id="GO:0043531">
    <property type="term" value="F:ADP binding"/>
    <property type="evidence" value="ECO:0007669"/>
    <property type="project" value="InterPro"/>
</dbReference>
<keyword evidence="2" id="KW-0677">Repeat</keyword>
<organism evidence="6 8">
    <name type="scientific">Medicago truncatula</name>
    <name type="common">Barrel medic</name>
    <name type="synonym">Medicago tribuloides</name>
    <dbReference type="NCBI Taxonomy" id="3880"/>
    <lineage>
        <taxon>Eukaryota</taxon>
        <taxon>Viridiplantae</taxon>
        <taxon>Streptophyta</taxon>
        <taxon>Embryophyta</taxon>
        <taxon>Tracheophyta</taxon>
        <taxon>Spermatophyta</taxon>
        <taxon>Magnoliopsida</taxon>
        <taxon>eudicotyledons</taxon>
        <taxon>Gunneridae</taxon>
        <taxon>Pentapetalae</taxon>
        <taxon>rosids</taxon>
        <taxon>fabids</taxon>
        <taxon>Fabales</taxon>
        <taxon>Fabaceae</taxon>
        <taxon>Papilionoideae</taxon>
        <taxon>50 kb inversion clade</taxon>
        <taxon>NPAAA clade</taxon>
        <taxon>Hologalegina</taxon>
        <taxon>IRL clade</taxon>
        <taxon>Trifolieae</taxon>
        <taxon>Medicago</taxon>
    </lineage>
</organism>
<dbReference type="Proteomes" id="UP000002051">
    <property type="component" value="Unassembled WGS sequence"/>
</dbReference>
<evidence type="ECO:0000313" key="8">
    <source>
        <dbReference type="Proteomes" id="UP000002051"/>
    </source>
</evidence>